<comment type="subcellular location">
    <subcellularLocation>
        <location evidence="1">Cell membrane</location>
        <topology evidence="1">Multi-pass membrane protein</topology>
    </subcellularLocation>
</comment>
<feature type="transmembrane region" description="Helical" evidence="6">
    <location>
        <begin position="45"/>
        <end position="64"/>
    </location>
</feature>
<evidence type="ECO:0000313" key="9">
    <source>
        <dbReference type="Proteomes" id="UP000229497"/>
    </source>
</evidence>
<accession>A0A2H0KJX3</accession>
<evidence type="ECO:0000256" key="1">
    <source>
        <dbReference type="ARBA" id="ARBA00004651"/>
    </source>
</evidence>
<dbReference type="PANTHER" id="PTHR32322:SF18">
    <property type="entry name" value="S-ADENOSYLMETHIONINE_S-ADENOSYLHOMOCYSTEINE TRANSPORTER"/>
    <property type="match status" value="1"/>
</dbReference>
<name>A0A2H0KJX3_9BACT</name>
<dbReference type="InterPro" id="IPR050638">
    <property type="entry name" value="AA-Vitamin_Transporters"/>
</dbReference>
<proteinExistence type="predicted"/>
<comment type="caution">
    <text evidence="8">The sequence shown here is derived from an EMBL/GenBank/DDBJ whole genome shotgun (WGS) entry which is preliminary data.</text>
</comment>
<feature type="transmembrane region" description="Helical" evidence="6">
    <location>
        <begin position="107"/>
        <end position="127"/>
    </location>
</feature>
<dbReference type="InterPro" id="IPR037185">
    <property type="entry name" value="EmrE-like"/>
</dbReference>
<dbReference type="EMBL" id="PCVK01000077">
    <property type="protein sequence ID" value="PIQ71560.1"/>
    <property type="molecule type" value="Genomic_DNA"/>
</dbReference>
<feature type="domain" description="EamA" evidence="7">
    <location>
        <begin position="161"/>
        <end position="285"/>
    </location>
</feature>
<evidence type="ECO:0000256" key="5">
    <source>
        <dbReference type="ARBA" id="ARBA00023136"/>
    </source>
</evidence>
<feature type="transmembrane region" description="Helical" evidence="6">
    <location>
        <begin position="248"/>
        <end position="268"/>
    </location>
</feature>
<dbReference type="Proteomes" id="UP000229497">
    <property type="component" value="Unassembled WGS sequence"/>
</dbReference>
<evidence type="ECO:0000256" key="6">
    <source>
        <dbReference type="SAM" id="Phobius"/>
    </source>
</evidence>
<evidence type="ECO:0000256" key="3">
    <source>
        <dbReference type="ARBA" id="ARBA00022692"/>
    </source>
</evidence>
<dbReference type="SUPFAM" id="SSF103481">
    <property type="entry name" value="Multidrug resistance efflux transporter EmrE"/>
    <property type="match status" value="2"/>
</dbReference>
<dbReference type="GO" id="GO:0005886">
    <property type="term" value="C:plasma membrane"/>
    <property type="evidence" value="ECO:0007669"/>
    <property type="project" value="UniProtKB-SubCell"/>
</dbReference>
<evidence type="ECO:0000313" key="8">
    <source>
        <dbReference type="EMBL" id="PIQ71560.1"/>
    </source>
</evidence>
<feature type="domain" description="EamA" evidence="7">
    <location>
        <begin position="17"/>
        <end position="150"/>
    </location>
</feature>
<reference evidence="8 9" key="1">
    <citation type="submission" date="2017-09" db="EMBL/GenBank/DDBJ databases">
        <title>Depth-based differentiation of microbial function through sediment-hosted aquifers and enrichment of novel symbionts in the deep terrestrial subsurface.</title>
        <authorList>
            <person name="Probst A.J."/>
            <person name="Ladd B."/>
            <person name="Jarett J.K."/>
            <person name="Geller-Mcgrath D.E."/>
            <person name="Sieber C.M."/>
            <person name="Emerson J.B."/>
            <person name="Anantharaman K."/>
            <person name="Thomas B.C."/>
            <person name="Malmstrom R."/>
            <person name="Stieglmeier M."/>
            <person name="Klingl A."/>
            <person name="Woyke T."/>
            <person name="Ryan C.M."/>
            <person name="Banfield J.F."/>
        </authorList>
    </citation>
    <scope>NUCLEOTIDE SEQUENCE [LARGE SCALE GENOMIC DNA]</scope>
    <source>
        <strain evidence="8">CG11_big_fil_rev_8_21_14_0_20_37_16</strain>
    </source>
</reference>
<feature type="transmembrane region" description="Helical" evidence="6">
    <location>
        <begin position="12"/>
        <end position="33"/>
    </location>
</feature>
<feature type="transmembrane region" description="Helical" evidence="6">
    <location>
        <begin position="163"/>
        <end position="180"/>
    </location>
</feature>
<feature type="transmembrane region" description="Helical" evidence="6">
    <location>
        <begin position="136"/>
        <end position="157"/>
    </location>
</feature>
<protein>
    <recommendedName>
        <fullName evidence="7">EamA domain-containing protein</fullName>
    </recommendedName>
</protein>
<dbReference type="PANTHER" id="PTHR32322">
    <property type="entry name" value="INNER MEMBRANE TRANSPORTER"/>
    <property type="match status" value="1"/>
</dbReference>
<feature type="transmembrane region" description="Helical" evidence="6">
    <location>
        <begin position="274"/>
        <end position="293"/>
    </location>
</feature>
<keyword evidence="5 6" id="KW-0472">Membrane</keyword>
<dbReference type="InterPro" id="IPR000620">
    <property type="entry name" value="EamA_dom"/>
</dbReference>
<dbReference type="Pfam" id="PF00892">
    <property type="entry name" value="EamA"/>
    <property type="match status" value="2"/>
</dbReference>
<keyword evidence="3 6" id="KW-0812">Transmembrane</keyword>
<organism evidence="8 9">
    <name type="scientific">Candidatus Roizmanbacteria bacterium CG11_big_fil_rev_8_21_14_0_20_37_16</name>
    <dbReference type="NCBI Taxonomy" id="1974857"/>
    <lineage>
        <taxon>Bacteria</taxon>
        <taxon>Candidatus Roizmaniibacteriota</taxon>
    </lineage>
</organism>
<dbReference type="AlphaFoldDB" id="A0A2H0KJX3"/>
<gene>
    <name evidence="8" type="ORF">COV87_02670</name>
</gene>
<feature type="transmembrane region" description="Helical" evidence="6">
    <location>
        <begin position="216"/>
        <end position="236"/>
    </location>
</feature>
<sequence>MNPCMRNKIKKYFRPAFFLSISAALIWACQIVLFRYQITIGENPYTLALWSTAIELPFWIWMLFNKKGEIKRLNPKIIGIFIIIGFGSAIAIGLMENLALANTTATNFAFLIRTVVLFTILFSAIFFKEPITRKKLIMTFTILLGAYFLNVQSGRFILKLGDIFTLIEAASIAFFTNILIKKMVTKLDPDFTAAAQYIAGSFFLVGIFIYQHTSLLLHNIPLLVLYAFLGITFARVRNRAFQHASSTFVTMIMSFTPVFTLILSLFLLGEHLTTIQLVGGFLIVITGFMAEFLKI</sequence>
<feature type="transmembrane region" description="Helical" evidence="6">
    <location>
        <begin position="192"/>
        <end position="210"/>
    </location>
</feature>
<evidence type="ECO:0000259" key="7">
    <source>
        <dbReference type="Pfam" id="PF00892"/>
    </source>
</evidence>
<evidence type="ECO:0000256" key="2">
    <source>
        <dbReference type="ARBA" id="ARBA00022475"/>
    </source>
</evidence>
<feature type="transmembrane region" description="Helical" evidence="6">
    <location>
        <begin position="76"/>
        <end position="95"/>
    </location>
</feature>
<keyword evidence="2" id="KW-1003">Cell membrane</keyword>
<keyword evidence="4 6" id="KW-1133">Transmembrane helix</keyword>
<evidence type="ECO:0000256" key="4">
    <source>
        <dbReference type="ARBA" id="ARBA00022989"/>
    </source>
</evidence>